<evidence type="ECO:0000256" key="3">
    <source>
        <dbReference type="ARBA" id="ARBA00022679"/>
    </source>
</evidence>
<evidence type="ECO:0000256" key="1">
    <source>
        <dbReference type="ARBA" id="ARBA00011926"/>
    </source>
</evidence>
<dbReference type="PANTHER" id="PTHR12189:SF2">
    <property type="entry name" value="MRNA CAP GUANINE-N7 METHYLTRANSFERASE"/>
    <property type="match status" value="1"/>
</dbReference>
<reference evidence="9" key="1">
    <citation type="submission" date="2020-10" db="EMBL/GenBank/DDBJ databases">
        <title>Unveiling of a novel bifunctional photoreceptor, Dualchrome1, isolated from a cosmopolitan green alga.</title>
        <authorList>
            <person name="Suzuki S."/>
            <person name="Kawachi M."/>
        </authorList>
    </citation>
    <scope>NUCLEOTIDE SEQUENCE</scope>
    <source>
        <strain evidence="9">NIES 2893</strain>
    </source>
</reference>
<evidence type="ECO:0000256" key="2">
    <source>
        <dbReference type="ARBA" id="ARBA00022603"/>
    </source>
</evidence>
<feature type="domain" description="MRNA cap 0 methyltransferase" evidence="8">
    <location>
        <begin position="35"/>
        <end position="316"/>
    </location>
</feature>
<evidence type="ECO:0000259" key="8">
    <source>
        <dbReference type="PROSITE" id="PS51562"/>
    </source>
</evidence>
<evidence type="ECO:0000256" key="5">
    <source>
        <dbReference type="ARBA" id="ARBA00022884"/>
    </source>
</evidence>
<dbReference type="CDD" id="cd02440">
    <property type="entry name" value="AdoMet_MTases"/>
    <property type="match status" value="1"/>
</dbReference>
<evidence type="ECO:0000256" key="7">
    <source>
        <dbReference type="ARBA" id="ARBA00044712"/>
    </source>
</evidence>
<dbReference type="PROSITE" id="PS51562">
    <property type="entry name" value="RNA_CAP0_MT"/>
    <property type="match status" value="1"/>
</dbReference>
<proteinExistence type="predicted"/>
<keyword evidence="6" id="KW-0506">mRNA capping</keyword>
<dbReference type="EMBL" id="BNJQ01000013">
    <property type="protein sequence ID" value="GHP06683.1"/>
    <property type="molecule type" value="Genomic_DNA"/>
</dbReference>
<keyword evidence="2" id="KW-0489">Methyltransferase</keyword>
<dbReference type="EC" id="2.1.1.56" evidence="1"/>
<evidence type="ECO:0000313" key="10">
    <source>
        <dbReference type="Proteomes" id="UP000660262"/>
    </source>
</evidence>
<gene>
    <name evidence="9" type="ORF">PPROV_000542800</name>
</gene>
<protein>
    <recommendedName>
        <fullName evidence="1">mRNA (guanine-N(7))-methyltransferase</fullName>
        <ecNumber evidence="1">2.1.1.56</ecNumber>
    </recommendedName>
</protein>
<name>A0A830HJC9_9CHLO</name>
<dbReference type="Pfam" id="PF03291">
    <property type="entry name" value="mRNA_G-N7_MeTrfase"/>
    <property type="match status" value="1"/>
</dbReference>
<dbReference type="GO" id="GO:0003723">
    <property type="term" value="F:RNA binding"/>
    <property type="evidence" value="ECO:0007669"/>
    <property type="project" value="UniProtKB-KW"/>
</dbReference>
<dbReference type="OrthoDB" id="10248867at2759"/>
<dbReference type="Gene3D" id="3.40.50.150">
    <property type="entry name" value="Vaccinia Virus protein VP39"/>
    <property type="match status" value="1"/>
</dbReference>
<dbReference type="SUPFAM" id="SSF53335">
    <property type="entry name" value="S-adenosyl-L-methionine-dependent methyltransferases"/>
    <property type="match status" value="1"/>
</dbReference>
<organism evidence="9 10">
    <name type="scientific">Pycnococcus provasolii</name>
    <dbReference type="NCBI Taxonomy" id="41880"/>
    <lineage>
        <taxon>Eukaryota</taxon>
        <taxon>Viridiplantae</taxon>
        <taxon>Chlorophyta</taxon>
        <taxon>Pseudoscourfieldiophyceae</taxon>
        <taxon>Pseudoscourfieldiales</taxon>
        <taxon>Pycnococcaceae</taxon>
        <taxon>Pycnococcus</taxon>
    </lineage>
</organism>
<dbReference type="InterPro" id="IPR039753">
    <property type="entry name" value="RG7MT1"/>
</dbReference>
<evidence type="ECO:0000256" key="4">
    <source>
        <dbReference type="ARBA" id="ARBA00022691"/>
    </source>
</evidence>
<evidence type="ECO:0000256" key="6">
    <source>
        <dbReference type="ARBA" id="ARBA00023042"/>
    </source>
</evidence>
<keyword evidence="3" id="KW-0808">Transferase</keyword>
<evidence type="ECO:0000313" key="9">
    <source>
        <dbReference type="EMBL" id="GHP06683.1"/>
    </source>
</evidence>
<dbReference type="InterPro" id="IPR029063">
    <property type="entry name" value="SAM-dependent_MTases_sf"/>
</dbReference>
<accession>A0A830HJC9</accession>
<dbReference type="PANTHER" id="PTHR12189">
    <property type="entry name" value="MRNA GUANINE-7- METHYLTRANSFERASE"/>
    <property type="match status" value="1"/>
</dbReference>
<keyword evidence="4" id="KW-0949">S-adenosyl-L-methionine</keyword>
<dbReference type="AlphaFoldDB" id="A0A830HJC9"/>
<keyword evidence="10" id="KW-1185">Reference proteome</keyword>
<comment type="caution">
    <text evidence="9">The sequence shown here is derived from an EMBL/GenBank/DDBJ whole genome shotgun (WGS) entry which is preliminary data.</text>
</comment>
<keyword evidence="6" id="KW-0507">mRNA processing</keyword>
<keyword evidence="5" id="KW-0694">RNA-binding</keyword>
<dbReference type="GO" id="GO:0004482">
    <property type="term" value="F:mRNA 5'-cap (guanine-N7-)-methyltransferase activity"/>
    <property type="evidence" value="ECO:0007669"/>
    <property type="project" value="UniProtKB-EC"/>
</dbReference>
<dbReference type="InterPro" id="IPR004971">
    <property type="entry name" value="mRNA_G-N7_MeTrfase_dom"/>
</dbReference>
<comment type="catalytic activity">
    <reaction evidence="7">
        <text>a 5'-end (5'-triphosphoguanosine)-ribonucleoside in mRNA + S-adenosyl-L-methionine = a 5'-end (N(7)-methyl 5'-triphosphoguanosine)-ribonucleoside in mRNA + S-adenosyl-L-homocysteine</text>
        <dbReference type="Rhea" id="RHEA:67008"/>
        <dbReference type="Rhea" id="RHEA-COMP:17166"/>
        <dbReference type="Rhea" id="RHEA-COMP:17167"/>
        <dbReference type="ChEBI" id="CHEBI:57856"/>
        <dbReference type="ChEBI" id="CHEBI:59789"/>
        <dbReference type="ChEBI" id="CHEBI:156461"/>
        <dbReference type="ChEBI" id="CHEBI:167617"/>
        <dbReference type="EC" id="2.1.1.56"/>
    </reaction>
</comment>
<sequence>MATENATVELMRAHYDSHASTTVSATQARAARASGAAAALKRYHNNVKRALINYAVRRAKQRTGGKVALADLCCGRGGDIQKWLDAGVSEVLGYDLSPGEIEEAKKRWEETMVTWKPPEDAAGPPPQATFAATDQLGQSPVSFPRKYDVVCCMFAVHYFWASESSFRAFLGNVASALSNDGLFIGACPLGTTVLETLDGKNLLDTPMLVLEARWPGAYHTFGSAYTCAITDTVTDGGQGSTEFMVFRNAFEAIAREVGLQPVTNYDEDDELEALLDPSCRSTCFKQFAPGGDSWATSHESLKTASRLNATFVLRKGLNYSTSNKPDDDDDDI</sequence>
<dbReference type="GO" id="GO:0005634">
    <property type="term" value="C:nucleus"/>
    <property type="evidence" value="ECO:0007669"/>
    <property type="project" value="TreeGrafter"/>
</dbReference>
<dbReference type="Proteomes" id="UP000660262">
    <property type="component" value="Unassembled WGS sequence"/>
</dbReference>